<evidence type="ECO:0000256" key="9">
    <source>
        <dbReference type="ARBA" id="ARBA00061532"/>
    </source>
</evidence>
<sequence>MLKKVSILFVLKLVKIPLTLLLLSLTARYYGISLEKDIWLLVYTTVLVLDGALWGPINETYRAKFVMIKEKEGEKIAIGQTQSLLFFLTFFSLILVAIMYLIPDFFAKFLAPQYQGKDLQTLIQMIYWVAPVLIFNQLTQIGLSILNGYEIFYVAEISSFISIIINILFLYFLHNIFGINALPISYYVSAVALLFFIIYFVKKSNIALFTTSWRFDFNGFKTYFLFSAPFFIPYFIAQINYLVEKVLAGKLGNGTISTLDFAFKIPNMMYTILISVIMSVLVPVLSKNFANNKEMDFNSEFKSLFRIGVLVICSIVTLLLGCGDSIAKILYDKGNITMDNLILISDLSILYGFSLFGVFSYLMFGMSLLSSEQSKYYAFMGLLCQGGIILTNIIFYRILGIYTFPLSIFLSNFIFAFLMSKRYPFLTSLQLGARKYIIYSIFCIIIIFFMKKIIIIHGLYTSLLVFGMISLAIMIIGINLFKIEEKVILEQFLKKSLIKFKRR</sequence>
<evidence type="ECO:0000256" key="1">
    <source>
        <dbReference type="ARBA" id="ARBA00004651"/>
    </source>
</evidence>
<reference evidence="11 12" key="1">
    <citation type="submission" date="2019-10" db="EMBL/GenBank/DDBJ databases">
        <authorList>
            <person name="Karimi E."/>
        </authorList>
    </citation>
    <scope>NUCLEOTIDE SEQUENCE [LARGE SCALE GENOMIC DNA]</scope>
    <source>
        <strain evidence="11">Sphingobacterium sp. 8BC</strain>
    </source>
</reference>
<comment type="similarity">
    <text evidence="9">Belongs to the MurJ/MviN family.</text>
</comment>
<dbReference type="Pfam" id="PF03023">
    <property type="entry name" value="MurJ"/>
    <property type="match status" value="1"/>
</dbReference>
<feature type="transmembrane region" description="Helical" evidence="10">
    <location>
        <begin position="436"/>
        <end position="454"/>
    </location>
</feature>
<feature type="transmembrane region" description="Helical" evidence="10">
    <location>
        <begin position="460"/>
        <end position="481"/>
    </location>
</feature>
<evidence type="ECO:0000256" key="6">
    <source>
        <dbReference type="ARBA" id="ARBA00022989"/>
    </source>
</evidence>
<name>A0A653XS43_SPHMU</name>
<evidence type="ECO:0000313" key="12">
    <source>
        <dbReference type="Proteomes" id="UP000432350"/>
    </source>
</evidence>
<keyword evidence="3 10" id="KW-0812">Transmembrane</keyword>
<accession>A0A653XS43</accession>
<dbReference type="GO" id="GO:0005886">
    <property type="term" value="C:plasma membrane"/>
    <property type="evidence" value="ECO:0007669"/>
    <property type="project" value="UniProtKB-SubCell"/>
</dbReference>
<dbReference type="GO" id="GO:0015648">
    <property type="term" value="F:lipid-linked peptidoglycan transporter activity"/>
    <property type="evidence" value="ECO:0007669"/>
    <property type="project" value="TreeGrafter"/>
</dbReference>
<comment type="function">
    <text evidence="8">Involved in peptidoglycan biosynthesis. Transports lipid-linked peptidoglycan precursors from the inner to the outer leaflet of the cytoplasmic membrane.</text>
</comment>
<evidence type="ECO:0000256" key="7">
    <source>
        <dbReference type="ARBA" id="ARBA00023136"/>
    </source>
</evidence>
<feature type="transmembrane region" description="Helical" evidence="10">
    <location>
        <begin position="38"/>
        <end position="57"/>
    </location>
</feature>
<dbReference type="GO" id="GO:0034204">
    <property type="term" value="P:lipid translocation"/>
    <property type="evidence" value="ECO:0007669"/>
    <property type="project" value="TreeGrafter"/>
</dbReference>
<evidence type="ECO:0000256" key="4">
    <source>
        <dbReference type="ARBA" id="ARBA00022960"/>
    </source>
</evidence>
<evidence type="ECO:0000256" key="2">
    <source>
        <dbReference type="ARBA" id="ARBA00022475"/>
    </source>
</evidence>
<evidence type="ECO:0000256" key="8">
    <source>
        <dbReference type="ARBA" id="ARBA00060041"/>
    </source>
</evidence>
<feature type="transmembrane region" description="Helical" evidence="10">
    <location>
        <begin position="307"/>
        <end position="330"/>
    </location>
</feature>
<feature type="transmembrane region" description="Helical" evidence="10">
    <location>
        <begin position="84"/>
        <end position="102"/>
    </location>
</feature>
<feature type="transmembrane region" description="Helical" evidence="10">
    <location>
        <begin position="184"/>
        <end position="201"/>
    </location>
</feature>
<keyword evidence="2" id="KW-1003">Cell membrane</keyword>
<dbReference type="InterPro" id="IPR004268">
    <property type="entry name" value="MurJ"/>
</dbReference>
<evidence type="ECO:0000256" key="10">
    <source>
        <dbReference type="SAM" id="Phobius"/>
    </source>
</evidence>
<feature type="transmembrane region" description="Helical" evidence="10">
    <location>
        <begin position="376"/>
        <end position="395"/>
    </location>
</feature>
<organism evidence="11 12">
    <name type="scientific">Sphingobacterium multivorum</name>
    <dbReference type="NCBI Taxonomy" id="28454"/>
    <lineage>
        <taxon>Bacteria</taxon>
        <taxon>Pseudomonadati</taxon>
        <taxon>Bacteroidota</taxon>
        <taxon>Sphingobacteriia</taxon>
        <taxon>Sphingobacteriales</taxon>
        <taxon>Sphingobacteriaceae</taxon>
        <taxon>Sphingobacterium</taxon>
    </lineage>
</organism>
<evidence type="ECO:0000313" key="11">
    <source>
        <dbReference type="EMBL" id="VXC33012.1"/>
    </source>
</evidence>
<keyword evidence="5" id="KW-0573">Peptidoglycan synthesis</keyword>
<feature type="transmembrane region" description="Helical" evidence="10">
    <location>
        <begin position="401"/>
        <end position="420"/>
    </location>
</feature>
<feature type="transmembrane region" description="Helical" evidence="10">
    <location>
        <begin position="222"/>
        <end position="243"/>
    </location>
</feature>
<dbReference type="RefSeq" id="WP_159332638.1">
    <property type="nucleotide sequence ID" value="NZ_DAMBAN010000005.1"/>
</dbReference>
<keyword evidence="6 10" id="KW-1133">Transmembrane helix</keyword>
<dbReference type="Proteomes" id="UP000432350">
    <property type="component" value="Unassembled WGS sequence"/>
</dbReference>
<dbReference type="PANTHER" id="PTHR47019">
    <property type="entry name" value="LIPID II FLIPPASE MURJ"/>
    <property type="match status" value="1"/>
</dbReference>
<evidence type="ECO:0000256" key="3">
    <source>
        <dbReference type="ARBA" id="ARBA00022692"/>
    </source>
</evidence>
<gene>
    <name evidence="11" type="ORF">SPHINGO8BC_10121</name>
</gene>
<keyword evidence="4" id="KW-0133">Cell shape</keyword>
<feature type="transmembrane region" description="Helical" evidence="10">
    <location>
        <begin position="122"/>
        <end position="139"/>
    </location>
</feature>
<dbReference type="GO" id="GO:0008360">
    <property type="term" value="P:regulation of cell shape"/>
    <property type="evidence" value="ECO:0007669"/>
    <property type="project" value="UniProtKB-KW"/>
</dbReference>
<dbReference type="InterPro" id="IPR051050">
    <property type="entry name" value="Lipid_II_flippase_MurJ/MviN"/>
</dbReference>
<feature type="transmembrane region" description="Helical" evidence="10">
    <location>
        <begin position="151"/>
        <end position="172"/>
    </location>
</feature>
<dbReference type="AlphaFoldDB" id="A0A653XS43"/>
<feature type="transmembrane region" description="Helical" evidence="10">
    <location>
        <begin position="268"/>
        <end position="286"/>
    </location>
</feature>
<feature type="transmembrane region" description="Helical" evidence="10">
    <location>
        <begin position="7"/>
        <end position="32"/>
    </location>
</feature>
<dbReference type="EMBL" id="CABWMV010000001">
    <property type="protein sequence ID" value="VXC33012.1"/>
    <property type="molecule type" value="Genomic_DNA"/>
</dbReference>
<evidence type="ECO:0000256" key="5">
    <source>
        <dbReference type="ARBA" id="ARBA00022984"/>
    </source>
</evidence>
<keyword evidence="7 10" id="KW-0472">Membrane</keyword>
<proteinExistence type="inferred from homology"/>
<protein>
    <submittedName>
        <fullName evidence="11">Uncharacterized protein</fullName>
    </submittedName>
</protein>
<comment type="subcellular location">
    <subcellularLocation>
        <location evidence="1">Cell membrane</location>
        <topology evidence="1">Multi-pass membrane protein</topology>
    </subcellularLocation>
</comment>
<feature type="transmembrane region" description="Helical" evidence="10">
    <location>
        <begin position="342"/>
        <end position="364"/>
    </location>
</feature>
<dbReference type="PANTHER" id="PTHR47019:SF1">
    <property type="entry name" value="LIPID II FLIPPASE MURJ"/>
    <property type="match status" value="1"/>
</dbReference>
<dbReference type="GO" id="GO:0009252">
    <property type="term" value="P:peptidoglycan biosynthetic process"/>
    <property type="evidence" value="ECO:0007669"/>
    <property type="project" value="UniProtKB-KW"/>
</dbReference>